<dbReference type="InterPro" id="IPR036397">
    <property type="entry name" value="RNaseH_sf"/>
</dbReference>
<dbReference type="GO" id="GO:0015074">
    <property type="term" value="P:DNA integration"/>
    <property type="evidence" value="ECO:0007669"/>
    <property type="project" value="InterPro"/>
</dbReference>
<dbReference type="InterPro" id="IPR001584">
    <property type="entry name" value="Integrase_cat-core"/>
</dbReference>
<evidence type="ECO:0000259" key="1">
    <source>
        <dbReference type="PROSITE" id="PS50994"/>
    </source>
</evidence>
<dbReference type="Proteomes" id="UP000469452">
    <property type="component" value="Unassembled WGS sequence"/>
</dbReference>
<dbReference type="PROSITE" id="PS50994">
    <property type="entry name" value="INTEGRASE"/>
    <property type="match status" value="1"/>
</dbReference>
<accession>A0A6A4Z9G4</accession>
<gene>
    <name evidence="2" type="ORF">AaE_013713</name>
</gene>
<sequence>MQARICVVAHAGAAGHRRVQATTESVSEVFEWTTLKTDVKNFVTACLHCMVVDGESIPRPWGEALHATKPNELIHFDWVSFPEATDGLKNVLVIKDAMSGFVRLHASATATAVETAAALMEWFGLFGVVKTWVSDCGSHFKNEMASTIGRMFGVHHHFVTPHCPWANGTMEVVNRVIVRTLKTLCSEMLLQPTEWPKALPLVQTSNLRTVWAELHQQRRLPAPCQSTAYVLRGRPRSRRRPEGADCVWR</sequence>
<dbReference type="SUPFAM" id="SSF53098">
    <property type="entry name" value="Ribonuclease H-like"/>
    <property type="match status" value="1"/>
</dbReference>
<proteinExistence type="predicted"/>
<dbReference type="InterPro" id="IPR041588">
    <property type="entry name" value="Integrase_H2C2"/>
</dbReference>
<feature type="domain" description="Integrase catalytic" evidence="1">
    <location>
        <begin position="66"/>
        <end position="229"/>
    </location>
</feature>
<evidence type="ECO:0000313" key="2">
    <source>
        <dbReference type="EMBL" id="KAF0707228.1"/>
    </source>
</evidence>
<dbReference type="VEuPathDB" id="FungiDB:H257_05537"/>
<dbReference type="InterPro" id="IPR050951">
    <property type="entry name" value="Retrovirus_Pol_polyprotein"/>
</dbReference>
<protein>
    <recommendedName>
        <fullName evidence="1">Integrase catalytic domain-containing protein</fullName>
    </recommendedName>
</protein>
<dbReference type="GO" id="GO:0003676">
    <property type="term" value="F:nucleic acid binding"/>
    <property type="evidence" value="ECO:0007669"/>
    <property type="project" value="InterPro"/>
</dbReference>
<dbReference type="InterPro" id="IPR012337">
    <property type="entry name" value="RNaseH-like_sf"/>
</dbReference>
<reference evidence="2 3" key="1">
    <citation type="submission" date="2019-06" db="EMBL/GenBank/DDBJ databases">
        <title>Genomics analysis of Aphanomyces spp. identifies a new class of oomycete effector associated with host adaptation.</title>
        <authorList>
            <person name="Gaulin E."/>
        </authorList>
    </citation>
    <scope>NUCLEOTIDE SEQUENCE [LARGE SCALE GENOMIC DNA]</scope>
    <source>
        <strain evidence="2 3">E</strain>
    </source>
</reference>
<dbReference type="Pfam" id="PF00665">
    <property type="entry name" value="rve"/>
    <property type="match status" value="1"/>
</dbReference>
<dbReference type="EMBL" id="VJMI01019492">
    <property type="protein sequence ID" value="KAF0707228.1"/>
    <property type="molecule type" value="Genomic_DNA"/>
</dbReference>
<dbReference type="PANTHER" id="PTHR37984">
    <property type="entry name" value="PROTEIN CBG26694"/>
    <property type="match status" value="1"/>
</dbReference>
<dbReference type="Gene3D" id="3.30.420.10">
    <property type="entry name" value="Ribonuclease H-like superfamily/Ribonuclease H"/>
    <property type="match status" value="1"/>
</dbReference>
<dbReference type="Gene3D" id="1.10.340.70">
    <property type="match status" value="1"/>
</dbReference>
<dbReference type="PANTHER" id="PTHR37984:SF5">
    <property type="entry name" value="PROTEIN NYNRIN-LIKE"/>
    <property type="match status" value="1"/>
</dbReference>
<evidence type="ECO:0000313" key="3">
    <source>
        <dbReference type="Proteomes" id="UP000469452"/>
    </source>
</evidence>
<name>A0A6A4Z9G4_APHAT</name>
<organism evidence="2 3">
    <name type="scientific">Aphanomyces astaci</name>
    <name type="common">Crayfish plague agent</name>
    <dbReference type="NCBI Taxonomy" id="112090"/>
    <lineage>
        <taxon>Eukaryota</taxon>
        <taxon>Sar</taxon>
        <taxon>Stramenopiles</taxon>
        <taxon>Oomycota</taxon>
        <taxon>Saprolegniomycetes</taxon>
        <taxon>Saprolegniales</taxon>
        <taxon>Verrucalvaceae</taxon>
        <taxon>Aphanomyces</taxon>
    </lineage>
</organism>
<dbReference type="AlphaFoldDB" id="A0A6A4Z9G4"/>
<dbReference type="Pfam" id="PF17921">
    <property type="entry name" value="Integrase_H2C2"/>
    <property type="match status" value="1"/>
</dbReference>
<comment type="caution">
    <text evidence="2">The sequence shown here is derived from an EMBL/GenBank/DDBJ whole genome shotgun (WGS) entry which is preliminary data.</text>
</comment>